<proteinExistence type="predicted"/>
<dbReference type="Gene3D" id="2.30.30.140">
    <property type="match status" value="1"/>
</dbReference>
<reference evidence="2 3" key="1">
    <citation type="submission" date="2018-08" db="EMBL/GenBank/DDBJ databases">
        <title>Aphanomyces genome sequencing and annotation.</title>
        <authorList>
            <person name="Minardi D."/>
            <person name="Oidtmann B."/>
            <person name="Van Der Giezen M."/>
            <person name="Studholme D.J."/>
        </authorList>
    </citation>
    <scope>NUCLEOTIDE SEQUENCE [LARGE SCALE GENOMIC DNA]</scope>
    <source>
        <strain evidence="2 3">NJM0002</strain>
    </source>
</reference>
<gene>
    <name evidence="2" type="ORF">DYB32_009468</name>
</gene>
<dbReference type="InterPro" id="IPR002999">
    <property type="entry name" value="Tudor"/>
</dbReference>
<dbReference type="Proteomes" id="UP000285060">
    <property type="component" value="Unassembled WGS sequence"/>
</dbReference>
<name>A0A418AIL5_9STRA</name>
<keyword evidence="3" id="KW-1185">Reference proteome</keyword>
<dbReference type="PROSITE" id="PS50304">
    <property type="entry name" value="TUDOR"/>
    <property type="match status" value="1"/>
</dbReference>
<dbReference type="InterPro" id="IPR003615">
    <property type="entry name" value="HNH_nuc"/>
</dbReference>
<evidence type="ECO:0000259" key="1">
    <source>
        <dbReference type="PROSITE" id="PS50304"/>
    </source>
</evidence>
<comment type="caution">
    <text evidence="2">The sequence shown here is derived from an EMBL/GenBank/DDBJ whole genome shotgun (WGS) entry which is preliminary data.</text>
</comment>
<dbReference type="SMART" id="SM00333">
    <property type="entry name" value="TUDOR"/>
    <property type="match status" value="1"/>
</dbReference>
<dbReference type="AlphaFoldDB" id="A0A418AIL5"/>
<sequence length="311" mass="34753">MHVWVVGTDNVKAHKVQGRPRERVDIHGVKVLSVAQDGRSNLNLMQQVEACVEAALRCALTEGPGDGVVGYLVALVMEEFTEAQAIAAKRKSKKREVTTFELLARVVEDTLLGSEAELELKSNDIATVIELAVAHLHARFHPSSAKEDEPDNMGFIAGAACVAILAEDDSWHEADVVSFDAATRSVEVRFVEFGNVQWVDLTSVVLADNVLNDVGGDERCAMCERPVHLTEHHLIPRQIHARYLKRGYTRDFLNRCIRICRSCHSKIHSTIDNRTLAEDFNTLEKLLAHDSISKYVVYARKQKARNKPRKP</sequence>
<dbReference type="VEuPathDB" id="FungiDB:H310_05217"/>
<evidence type="ECO:0000313" key="3">
    <source>
        <dbReference type="Proteomes" id="UP000285060"/>
    </source>
</evidence>
<dbReference type="SUPFAM" id="SSF63748">
    <property type="entry name" value="Tudor/PWWP/MBT"/>
    <property type="match status" value="1"/>
</dbReference>
<protein>
    <recommendedName>
        <fullName evidence="1">Tudor domain-containing protein</fullName>
    </recommendedName>
</protein>
<dbReference type="EMBL" id="QUSY01002059">
    <property type="protein sequence ID" value="RHY22562.1"/>
    <property type="molecule type" value="Genomic_DNA"/>
</dbReference>
<feature type="domain" description="Tudor" evidence="1">
    <location>
        <begin position="154"/>
        <end position="214"/>
    </location>
</feature>
<accession>A0A418AIL5</accession>
<dbReference type="PANTHER" id="PTHR37827:SF1">
    <property type="entry name" value="HNH DOMAIN-CONTAINING PROTEIN"/>
    <property type="match status" value="1"/>
</dbReference>
<evidence type="ECO:0000313" key="2">
    <source>
        <dbReference type="EMBL" id="RHY22562.1"/>
    </source>
</evidence>
<organism evidence="2 3">
    <name type="scientific">Aphanomyces invadans</name>
    <dbReference type="NCBI Taxonomy" id="157072"/>
    <lineage>
        <taxon>Eukaryota</taxon>
        <taxon>Sar</taxon>
        <taxon>Stramenopiles</taxon>
        <taxon>Oomycota</taxon>
        <taxon>Saprolegniomycetes</taxon>
        <taxon>Saprolegniales</taxon>
        <taxon>Verrucalvaceae</taxon>
        <taxon>Aphanomyces</taxon>
    </lineage>
</organism>
<dbReference type="PANTHER" id="PTHR37827">
    <property type="entry name" value="TUDOR DOMAIN-CONTAINING PROTEIN"/>
    <property type="match status" value="1"/>
</dbReference>
<dbReference type="CDD" id="cd00085">
    <property type="entry name" value="HNHc"/>
    <property type="match status" value="1"/>
</dbReference>